<dbReference type="HOGENOM" id="CLU_071641_2_0_1"/>
<keyword evidence="1" id="KW-0812">Transmembrane</keyword>
<feature type="transmembrane region" description="Helical" evidence="1">
    <location>
        <begin position="20"/>
        <end position="43"/>
    </location>
</feature>
<evidence type="ECO:0000313" key="2">
    <source>
        <dbReference type="EMBL" id="KIK54385.1"/>
    </source>
</evidence>
<feature type="transmembrane region" description="Helical" evidence="1">
    <location>
        <begin position="55"/>
        <end position="80"/>
    </location>
</feature>
<dbReference type="AlphaFoldDB" id="A0A0D0AV25"/>
<feature type="transmembrane region" description="Helical" evidence="1">
    <location>
        <begin position="171"/>
        <end position="193"/>
    </location>
</feature>
<organism evidence="2 3">
    <name type="scientific">Collybiopsis luxurians FD-317 M1</name>
    <dbReference type="NCBI Taxonomy" id="944289"/>
    <lineage>
        <taxon>Eukaryota</taxon>
        <taxon>Fungi</taxon>
        <taxon>Dikarya</taxon>
        <taxon>Basidiomycota</taxon>
        <taxon>Agaricomycotina</taxon>
        <taxon>Agaricomycetes</taxon>
        <taxon>Agaricomycetidae</taxon>
        <taxon>Agaricales</taxon>
        <taxon>Marasmiineae</taxon>
        <taxon>Omphalotaceae</taxon>
        <taxon>Collybiopsis</taxon>
        <taxon>Collybiopsis luxurians</taxon>
    </lineage>
</organism>
<proteinExistence type="predicted"/>
<keyword evidence="1" id="KW-0472">Membrane</keyword>
<dbReference type="EMBL" id="KN834816">
    <property type="protein sequence ID" value="KIK54385.1"/>
    <property type="molecule type" value="Genomic_DNA"/>
</dbReference>
<keyword evidence="3" id="KW-1185">Reference proteome</keyword>
<evidence type="ECO:0000256" key="1">
    <source>
        <dbReference type="SAM" id="Phobius"/>
    </source>
</evidence>
<sequence>MTPGDRRKLFALGGNTTFDSIDLIISAVGWGAQVLMTYVALYYLNMKPWTSARKFLFIICTIMLLDSTVTFSTVAVSSLLEASSFSGKYTNQAVTEQFLILNWLSNAAQNIALAIGDSVVVWRAWVLLPDGRLWKAVLTILMIANVGLLTADCVVDDTKPLLKLILGFTPSLDWASLLASFIINLFVTLFIVWKWW</sequence>
<protein>
    <submittedName>
        <fullName evidence="2">Uncharacterized protein</fullName>
    </submittedName>
</protein>
<gene>
    <name evidence="2" type="ORF">GYMLUDRAFT_249534</name>
</gene>
<evidence type="ECO:0000313" key="3">
    <source>
        <dbReference type="Proteomes" id="UP000053593"/>
    </source>
</evidence>
<name>A0A0D0AV25_9AGAR</name>
<feature type="transmembrane region" description="Helical" evidence="1">
    <location>
        <begin position="100"/>
        <end position="121"/>
    </location>
</feature>
<feature type="transmembrane region" description="Helical" evidence="1">
    <location>
        <begin position="133"/>
        <end position="151"/>
    </location>
</feature>
<accession>A0A0D0AV25</accession>
<dbReference type="OrthoDB" id="2744793at2759"/>
<reference evidence="2 3" key="1">
    <citation type="submission" date="2014-04" db="EMBL/GenBank/DDBJ databases">
        <title>Evolutionary Origins and Diversification of the Mycorrhizal Mutualists.</title>
        <authorList>
            <consortium name="DOE Joint Genome Institute"/>
            <consortium name="Mycorrhizal Genomics Consortium"/>
            <person name="Kohler A."/>
            <person name="Kuo A."/>
            <person name="Nagy L.G."/>
            <person name="Floudas D."/>
            <person name="Copeland A."/>
            <person name="Barry K.W."/>
            <person name="Cichocki N."/>
            <person name="Veneault-Fourrey C."/>
            <person name="LaButti K."/>
            <person name="Lindquist E.A."/>
            <person name="Lipzen A."/>
            <person name="Lundell T."/>
            <person name="Morin E."/>
            <person name="Murat C."/>
            <person name="Riley R."/>
            <person name="Ohm R."/>
            <person name="Sun H."/>
            <person name="Tunlid A."/>
            <person name="Henrissat B."/>
            <person name="Grigoriev I.V."/>
            <person name="Hibbett D.S."/>
            <person name="Martin F."/>
        </authorList>
    </citation>
    <scope>NUCLEOTIDE SEQUENCE [LARGE SCALE GENOMIC DNA]</scope>
    <source>
        <strain evidence="2 3">FD-317 M1</strain>
    </source>
</reference>
<dbReference type="Proteomes" id="UP000053593">
    <property type="component" value="Unassembled WGS sequence"/>
</dbReference>
<keyword evidence="1" id="KW-1133">Transmembrane helix</keyword>